<sequence length="1812" mass="204842">MKVALDTRASANFISGRVATPRGGRPVVVQLASQGMTTTSEGTVLCNVVIDCQEYDEEFLVVEDLADDVILGDPWLRRARATLDYGLRCVHHGSDQRATTFWADQRPPPPGAPLPHVQHSFPDQLASAFEDALRTFRAVTDPSNCVGAVRAVRHVIRLEKDEPFRLRPYPLNEHKRRKMDECVRDMLAAGVIEHSVSDYCSPAVLVTKKDGAVRFCNDYRRLNALTKDEAAPLPKIQDALRDFGAATVFSAIDLKSGYWQIPMDEGSKHLTTFATPDGATYQYRVMPFGLQNAPATFQKLMTRVLAGYLGKFTHVYLDDIIVYSRDYIEHLGHLRRVFERLQEYGLRCAVEKCRFGVAELPYLGHVVGREHNRPQEQHLRQIAAASAPTTRKQLQSFLGLANWVREYVPRFAELSAPMTDLLNSKNRFRWTDEAQRAFDDLKREMGKPLHLHRPDFAKRFVLQTDASGVGIAAVLYQEDGERRLVVSYASAKLNQTQRRYHVNEQECLAIVWAVRKYRAYLEDREFTLRTDNKALLWLNSAKDINAKLTRWALLLQEFKFRVEHCPGKDNQLPDLLSRDPAGDELTDEVESIERMLLPSLGAAEDRHDDQASATITTLAAIEVVTFADEIRAAQLADPEFPGMIRRLEAIAEEGPQAPGDAAFARNYYTEDGFLWRRGDPRRLWVPTAARRRVLHEFHDSPEAGHPGRDETIRAVERHYTWSSLSADVQKYVRGCLVCATTKRGGARQPRAPLRAYIPKKPWQTIAVDYMGPYHETPAGNRYLLVVTDIFSKWVEAFPVPRATAKATVRLMEEEVFCRWGYPRSVISDNGTQFTSEAFQNACRRWKTRHWRTAVFHPRANPTERKNQDLKKLMRVLIQDSPGRLWDETIPKGLFNLRRRRNAATGQSPSELLMGFEITRPGHWDADERPIQTTAEERQRLALQQMDDYRQRYDGGDRQPATYEVGDKVLVRRHVPPGLRTRWVGPRTIAGVAGENCYKIGHGTHTSVEHVDHLRPVLQVPEHRTATTQTEPEDETPIHETVGQATALTSENKLTHDGGGVDSNIYPHASVSPDRPGADVDEPELEETPHGQTTNSSEGGSEGTTAKFRPSKSRSASPKAKSTPEGVRIQPVEVSDFRSLVRLLDNMKVQYHTFTLPEEKTLRVVIRGIAVGVASQEVLEDLESLGLQPIQVSRMSRNDRPMPLVLAEMPMAKKAEVFEVKTLCGLSVKVEKPHKRKDAAQCHRCQRFHHSQRNCRAEHRCVKCGADHQTSDCEKQRRQPAKCANCSGPHPASYKGCPKFPKSQQQKASKKPPTSSKTTAPRTAAPKRGALPKATPKPKPAPVPKKIAFWNANGLRSGRYELEEFMEDHQLDAILVNETNLLWDSRDPKMPGYTLHRTERRDGNGRGTAIYVEDIADLVAGEEATIAAGDFNAKHSDWHSRQNNANGRRLLTFLHNTAEVDVISTEEPTFYHRARPDAPGDVLDIALVKNLRHEVDVNVVDELHSDHLPVIMRIGNEPNDPAANIITTTDWTKFAEHIKGNFGEFVTNFQDSEQVERATLDYENRIRASIDATSIRRPVRPFKRPAIPQRIANLIREKNRARRTARRTGEQDDRTAANRLQWEVRRALLNLRNEQWEQRLESLNTVDGSTWKMAKALRSDKRQLPPIHSANNGIVFTEEDKAAAFAHSLENQCQTNIDPDADDEHLDLVEETVEEIRMAEPDEDDQIREVHPDEIREIIRLLKPRKAPGPDGIPNKALKNLSDEAIVALADLSTGRRTARKSRRWGPTPRQSIAQPSSVAQPPLCLPGCALWV</sequence>
<evidence type="ECO:0000256" key="2">
    <source>
        <dbReference type="ARBA" id="ARBA00022679"/>
    </source>
</evidence>
<evidence type="ECO:0000313" key="13">
    <source>
        <dbReference type="Proteomes" id="UP001168821"/>
    </source>
</evidence>
<evidence type="ECO:0000256" key="9">
    <source>
        <dbReference type="SAM" id="MobiDB-lite"/>
    </source>
</evidence>
<accession>A0AA38I2R8</accession>
<dbReference type="Gene3D" id="3.30.70.270">
    <property type="match status" value="2"/>
</dbReference>
<dbReference type="GO" id="GO:0003676">
    <property type="term" value="F:nucleic acid binding"/>
    <property type="evidence" value="ECO:0007669"/>
    <property type="project" value="InterPro"/>
</dbReference>
<proteinExistence type="predicted"/>
<dbReference type="Pfam" id="PF14529">
    <property type="entry name" value="Exo_endo_phos_2"/>
    <property type="match status" value="1"/>
</dbReference>
<feature type="region of interest" description="Disordered" evidence="9">
    <location>
        <begin position="1776"/>
        <end position="1799"/>
    </location>
</feature>
<keyword evidence="4" id="KW-0540">Nuclease</keyword>
<dbReference type="InterPro" id="IPR021109">
    <property type="entry name" value="Peptidase_aspartic_dom_sf"/>
</dbReference>
<feature type="domain" description="Integrase catalytic" evidence="11">
    <location>
        <begin position="757"/>
        <end position="916"/>
    </location>
</feature>
<dbReference type="Pfam" id="PF07530">
    <property type="entry name" value="PRE_C2HC"/>
    <property type="match status" value="1"/>
</dbReference>
<feature type="coiled-coil region" evidence="8">
    <location>
        <begin position="1590"/>
        <end position="1645"/>
    </location>
</feature>
<dbReference type="InterPro" id="IPR050951">
    <property type="entry name" value="Retrovirus_Pol_polyprotein"/>
</dbReference>
<evidence type="ECO:0000256" key="4">
    <source>
        <dbReference type="ARBA" id="ARBA00022722"/>
    </source>
</evidence>
<evidence type="ECO:0000259" key="10">
    <source>
        <dbReference type="PROSITE" id="PS50878"/>
    </source>
</evidence>
<dbReference type="GO" id="GO:0015074">
    <property type="term" value="P:DNA integration"/>
    <property type="evidence" value="ECO:0007669"/>
    <property type="project" value="InterPro"/>
</dbReference>
<feature type="compositionally biased region" description="Low complexity" evidence="9">
    <location>
        <begin position="1297"/>
        <end position="1333"/>
    </location>
</feature>
<dbReference type="CDD" id="cd00303">
    <property type="entry name" value="retropepsin_like"/>
    <property type="match status" value="1"/>
</dbReference>
<gene>
    <name evidence="12" type="ORF">Zmor_021377</name>
</gene>
<evidence type="ECO:0000256" key="6">
    <source>
        <dbReference type="ARBA" id="ARBA00022801"/>
    </source>
</evidence>
<dbReference type="InterPro" id="IPR041588">
    <property type="entry name" value="Integrase_H2C2"/>
</dbReference>
<dbReference type="Pfam" id="PF00665">
    <property type="entry name" value="rve"/>
    <property type="match status" value="1"/>
</dbReference>
<dbReference type="Pfam" id="PF00078">
    <property type="entry name" value="RVT_1"/>
    <property type="match status" value="1"/>
</dbReference>
<dbReference type="Gene3D" id="2.40.70.10">
    <property type="entry name" value="Acid Proteases"/>
    <property type="match status" value="1"/>
</dbReference>
<evidence type="ECO:0000256" key="5">
    <source>
        <dbReference type="ARBA" id="ARBA00022759"/>
    </source>
</evidence>
<keyword evidence="6" id="KW-0378">Hydrolase</keyword>
<keyword evidence="7" id="KW-0695">RNA-directed DNA polymerase</keyword>
<name>A0AA38I2R8_9CUCU</name>
<feature type="compositionally biased region" description="Polar residues" evidence="9">
    <location>
        <begin position="1788"/>
        <end position="1799"/>
    </location>
</feature>
<dbReference type="CDD" id="cd01647">
    <property type="entry name" value="RT_LTR"/>
    <property type="match status" value="1"/>
</dbReference>
<feature type="compositionally biased region" description="Polar residues" evidence="9">
    <location>
        <begin position="1089"/>
        <end position="1098"/>
    </location>
</feature>
<keyword evidence="3" id="KW-0548">Nucleotidyltransferase</keyword>
<dbReference type="PANTHER" id="PTHR37984">
    <property type="entry name" value="PROTEIN CBG26694"/>
    <property type="match status" value="1"/>
</dbReference>
<dbReference type="InterPro" id="IPR000477">
    <property type="entry name" value="RT_dom"/>
</dbReference>
<dbReference type="InterPro" id="IPR041373">
    <property type="entry name" value="RT_RNaseH"/>
</dbReference>
<dbReference type="EC" id="2.7.7.49" evidence="1"/>
<dbReference type="SUPFAM" id="SSF53098">
    <property type="entry name" value="Ribonuclease H-like"/>
    <property type="match status" value="1"/>
</dbReference>
<dbReference type="InterPro" id="IPR012337">
    <property type="entry name" value="RNaseH-like_sf"/>
</dbReference>
<dbReference type="PROSITE" id="PS50994">
    <property type="entry name" value="INTEGRASE"/>
    <property type="match status" value="1"/>
</dbReference>
<dbReference type="InterPro" id="IPR036691">
    <property type="entry name" value="Endo/exonu/phosph_ase_sf"/>
</dbReference>
<feature type="region of interest" description="Disordered" evidence="9">
    <location>
        <begin position="1019"/>
        <end position="1038"/>
    </location>
</feature>
<dbReference type="SUPFAM" id="SSF56219">
    <property type="entry name" value="DNase I-like"/>
    <property type="match status" value="1"/>
</dbReference>
<dbReference type="Pfam" id="PF17921">
    <property type="entry name" value="Integrase_H2C2"/>
    <property type="match status" value="1"/>
</dbReference>
<dbReference type="Gene3D" id="1.10.340.70">
    <property type="match status" value="1"/>
</dbReference>
<dbReference type="SMART" id="SM00596">
    <property type="entry name" value="PRE_C2HC"/>
    <property type="match status" value="1"/>
</dbReference>
<feature type="region of interest" description="Disordered" evidence="9">
    <location>
        <begin position="1296"/>
        <end position="1344"/>
    </location>
</feature>
<dbReference type="EMBL" id="JALNTZ010000006">
    <property type="protein sequence ID" value="KAJ3649648.1"/>
    <property type="molecule type" value="Genomic_DNA"/>
</dbReference>
<dbReference type="Gene3D" id="3.30.420.10">
    <property type="entry name" value="Ribonuclease H-like superfamily/Ribonuclease H"/>
    <property type="match status" value="1"/>
</dbReference>
<dbReference type="GO" id="GO:0016787">
    <property type="term" value="F:hydrolase activity"/>
    <property type="evidence" value="ECO:0007669"/>
    <property type="project" value="UniProtKB-KW"/>
</dbReference>
<dbReference type="FunFam" id="1.10.340.70:FF:000001">
    <property type="entry name" value="Retrovirus-related Pol polyprotein from transposon gypsy-like Protein"/>
    <property type="match status" value="1"/>
</dbReference>
<dbReference type="InterPro" id="IPR043502">
    <property type="entry name" value="DNA/RNA_pol_sf"/>
</dbReference>
<dbReference type="CDD" id="cd09274">
    <property type="entry name" value="RNase_HI_RT_Ty3"/>
    <property type="match status" value="1"/>
</dbReference>
<dbReference type="InterPro" id="IPR006579">
    <property type="entry name" value="Pre_C2HC_dom"/>
</dbReference>
<keyword evidence="5" id="KW-0255">Endonuclease</keyword>
<organism evidence="12 13">
    <name type="scientific">Zophobas morio</name>
    <dbReference type="NCBI Taxonomy" id="2755281"/>
    <lineage>
        <taxon>Eukaryota</taxon>
        <taxon>Metazoa</taxon>
        <taxon>Ecdysozoa</taxon>
        <taxon>Arthropoda</taxon>
        <taxon>Hexapoda</taxon>
        <taxon>Insecta</taxon>
        <taxon>Pterygota</taxon>
        <taxon>Neoptera</taxon>
        <taxon>Endopterygota</taxon>
        <taxon>Coleoptera</taxon>
        <taxon>Polyphaga</taxon>
        <taxon>Cucujiformia</taxon>
        <taxon>Tenebrionidae</taxon>
        <taxon>Zophobas</taxon>
    </lineage>
</organism>
<dbReference type="InterPro" id="IPR036397">
    <property type="entry name" value="RNaseH_sf"/>
</dbReference>
<dbReference type="InterPro" id="IPR001584">
    <property type="entry name" value="Integrase_cat-core"/>
</dbReference>
<evidence type="ECO:0000256" key="1">
    <source>
        <dbReference type="ARBA" id="ARBA00012493"/>
    </source>
</evidence>
<dbReference type="GO" id="GO:0004519">
    <property type="term" value="F:endonuclease activity"/>
    <property type="evidence" value="ECO:0007669"/>
    <property type="project" value="UniProtKB-KW"/>
</dbReference>
<dbReference type="GO" id="GO:0042575">
    <property type="term" value="C:DNA polymerase complex"/>
    <property type="evidence" value="ECO:0007669"/>
    <property type="project" value="UniProtKB-ARBA"/>
</dbReference>
<dbReference type="FunFam" id="3.10.20.370:FF:000001">
    <property type="entry name" value="Retrovirus-related Pol polyprotein from transposon 17.6-like protein"/>
    <property type="match status" value="1"/>
</dbReference>
<dbReference type="PANTHER" id="PTHR37984:SF5">
    <property type="entry name" value="PROTEIN NYNRIN-LIKE"/>
    <property type="match status" value="1"/>
</dbReference>
<keyword evidence="13" id="KW-1185">Reference proteome</keyword>
<protein>
    <recommendedName>
        <fullName evidence="1">RNA-directed DNA polymerase</fullName>
        <ecNumber evidence="1">2.7.7.49</ecNumber>
    </recommendedName>
</protein>
<dbReference type="Proteomes" id="UP001168821">
    <property type="component" value="Unassembled WGS sequence"/>
</dbReference>
<evidence type="ECO:0000256" key="8">
    <source>
        <dbReference type="SAM" id="Coils"/>
    </source>
</evidence>
<dbReference type="Gene3D" id="3.10.10.10">
    <property type="entry name" value="HIV Type 1 Reverse Transcriptase, subunit A, domain 1"/>
    <property type="match status" value="1"/>
</dbReference>
<keyword evidence="8" id="KW-0175">Coiled coil</keyword>
<dbReference type="Gene3D" id="3.60.10.10">
    <property type="entry name" value="Endonuclease/exonuclease/phosphatase"/>
    <property type="match status" value="2"/>
</dbReference>
<reference evidence="12" key="1">
    <citation type="journal article" date="2023" name="G3 (Bethesda)">
        <title>Whole genome assemblies of Zophobas morio and Tenebrio molitor.</title>
        <authorList>
            <person name="Kaur S."/>
            <person name="Stinson S.A."/>
            <person name="diCenzo G.C."/>
        </authorList>
    </citation>
    <scope>NUCLEOTIDE SEQUENCE</scope>
    <source>
        <strain evidence="12">QUZm001</strain>
    </source>
</reference>
<dbReference type="InterPro" id="IPR005135">
    <property type="entry name" value="Endo/exonuclease/phosphatase"/>
</dbReference>
<dbReference type="FunFam" id="3.30.70.270:FF:000020">
    <property type="entry name" value="Transposon Tf2-6 polyprotein-like Protein"/>
    <property type="match status" value="1"/>
</dbReference>
<comment type="caution">
    <text evidence="12">The sequence shown here is derived from an EMBL/GenBank/DDBJ whole genome shotgun (WGS) entry which is preliminary data.</text>
</comment>
<dbReference type="InterPro" id="IPR043128">
    <property type="entry name" value="Rev_trsase/Diguanyl_cyclase"/>
</dbReference>
<feature type="domain" description="Reverse transcriptase" evidence="10">
    <location>
        <begin position="187"/>
        <end position="367"/>
    </location>
</feature>
<dbReference type="Pfam" id="PF17917">
    <property type="entry name" value="RT_RNaseH"/>
    <property type="match status" value="1"/>
</dbReference>
<evidence type="ECO:0000256" key="3">
    <source>
        <dbReference type="ARBA" id="ARBA00022695"/>
    </source>
</evidence>
<dbReference type="SUPFAM" id="SSF56672">
    <property type="entry name" value="DNA/RNA polymerases"/>
    <property type="match status" value="1"/>
</dbReference>
<feature type="region of interest" description="Disordered" evidence="9">
    <location>
        <begin position="1051"/>
        <end position="1126"/>
    </location>
</feature>
<dbReference type="Gene3D" id="3.10.20.370">
    <property type="match status" value="1"/>
</dbReference>
<dbReference type="PROSITE" id="PS50878">
    <property type="entry name" value="RT_POL"/>
    <property type="match status" value="1"/>
</dbReference>
<dbReference type="GO" id="GO:0003964">
    <property type="term" value="F:RNA-directed DNA polymerase activity"/>
    <property type="evidence" value="ECO:0007669"/>
    <property type="project" value="UniProtKB-KW"/>
</dbReference>
<evidence type="ECO:0000259" key="11">
    <source>
        <dbReference type="PROSITE" id="PS50994"/>
    </source>
</evidence>
<keyword evidence="2" id="KW-0808">Transferase</keyword>
<evidence type="ECO:0000256" key="7">
    <source>
        <dbReference type="ARBA" id="ARBA00022918"/>
    </source>
</evidence>
<evidence type="ECO:0000313" key="12">
    <source>
        <dbReference type="EMBL" id="KAJ3649648.1"/>
    </source>
</evidence>